<dbReference type="Proteomes" id="UP000325313">
    <property type="component" value="Unassembled WGS sequence"/>
</dbReference>
<dbReference type="AlphaFoldDB" id="A0A5B0SL07"/>
<evidence type="ECO:0000313" key="1">
    <source>
        <dbReference type="EMBL" id="KAA1138500.1"/>
    </source>
</evidence>
<reference evidence="1 2" key="1">
    <citation type="submission" date="2019-05" db="EMBL/GenBank/DDBJ databases">
        <title>Emergence of the Ug99 lineage of the wheat stem rust pathogen through somatic hybridization.</title>
        <authorList>
            <person name="Li F."/>
            <person name="Upadhyaya N.M."/>
            <person name="Sperschneider J."/>
            <person name="Matny O."/>
            <person name="Nguyen-Phuc H."/>
            <person name="Mago R."/>
            <person name="Raley C."/>
            <person name="Miller M.E."/>
            <person name="Silverstein K.A.T."/>
            <person name="Henningsen E."/>
            <person name="Hirsch C.D."/>
            <person name="Visser B."/>
            <person name="Pretorius Z.A."/>
            <person name="Steffenson B.J."/>
            <person name="Schwessinger B."/>
            <person name="Dodds P.N."/>
            <person name="Figueroa M."/>
        </authorList>
    </citation>
    <scope>NUCLEOTIDE SEQUENCE [LARGE SCALE GENOMIC DNA]</scope>
    <source>
        <strain evidence="1 2">Ug99</strain>
    </source>
</reference>
<dbReference type="InterPro" id="IPR027417">
    <property type="entry name" value="P-loop_NTPase"/>
</dbReference>
<dbReference type="EMBL" id="VDEP01000002">
    <property type="protein sequence ID" value="KAA1138500.1"/>
    <property type="molecule type" value="Genomic_DNA"/>
</dbReference>
<proteinExistence type="predicted"/>
<protein>
    <recommendedName>
        <fullName evidence="3">ATP-dependent DNA helicase sgs1</fullName>
    </recommendedName>
</protein>
<comment type="caution">
    <text evidence="1">The sequence shown here is derived from an EMBL/GenBank/DDBJ whole genome shotgun (WGS) entry which is preliminary data.</text>
</comment>
<evidence type="ECO:0000313" key="2">
    <source>
        <dbReference type="Proteomes" id="UP000325313"/>
    </source>
</evidence>
<dbReference type="Gene3D" id="3.40.50.300">
    <property type="entry name" value="P-loop containing nucleotide triphosphate hydrolases"/>
    <property type="match status" value="1"/>
</dbReference>
<name>A0A5B0SL07_PUCGR</name>
<evidence type="ECO:0008006" key="3">
    <source>
        <dbReference type="Google" id="ProtNLM"/>
    </source>
</evidence>
<dbReference type="SUPFAM" id="SSF52540">
    <property type="entry name" value="P-loop containing nucleoside triphosphate hydrolases"/>
    <property type="match status" value="1"/>
</dbReference>
<sequence>MEHEVVNTRPPKTNKLSLVRSCVLGGQANHVDHDIVNAADHIITRSIELYRDQPRELQVEAVLLLVQGRHTFVRVGTGFGKTRISEMNFGLFDKKVVVLVLNPLDLLGDDQVCEKKLLNLTAINLNIDTV</sequence>
<gene>
    <name evidence="1" type="ORF">PGTUg99_020651</name>
</gene>
<accession>A0A5B0SL07</accession>
<organism evidence="1 2">
    <name type="scientific">Puccinia graminis f. sp. tritici</name>
    <dbReference type="NCBI Taxonomy" id="56615"/>
    <lineage>
        <taxon>Eukaryota</taxon>
        <taxon>Fungi</taxon>
        <taxon>Dikarya</taxon>
        <taxon>Basidiomycota</taxon>
        <taxon>Pucciniomycotina</taxon>
        <taxon>Pucciniomycetes</taxon>
        <taxon>Pucciniales</taxon>
        <taxon>Pucciniaceae</taxon>
        <taxon>Puccinia</taxon>
    </lineage>
</organism>